<keyword evidence="3" id="KW-0408">Iron</keyword>
<dbReference type="InterPro" id="IPR018506">
    <property type="entry name" value="Cyt_B5_heme-BS"/>
</dbReference>
<dbReference type="EMBL" id="KY684108">
    <property type="protein sequence ID" value="ARF11152.1"/>
    <property type="molecule type" value="Genomic_DNA"/>
</dbReference>
<evidence type="ECO:0000256" key="3">
    <source>
        <dbReference type="ARBA" id="ARBA00023004"/>
    </source>
</evidence>
<name>A0A1V0SHG1_9VIRU</name>
<accession>A0A1V0SHG1</accession>
<comment type="similarity">
    <text evidence="4">Belongs to the cytochrome b5 family.</text>
</comment>
<dbReference type="InterPro" id="IPR050668">
    <property type="entry name" value="Cytochrome_b5"/>
</dbReference>
<dbReference type="InterPro" id="IPR001199">
    <property type="entry name" value="Cyt_B5-like_heme/steroid-bd"/>
</dbReference>
<keyword evidence="1" id="KW-0349">Heme</keyword>
<gene>
    <name evidence="6" type="ORF">Klosneuvirus_1_9</name>
</gene>
<dbReference type="Gene3D" id="3.10.120.10">
    <property type="entry name" value="Cytochrome b5-like heme/steroid binding domain"/>
    <property type="match status" value="1"/>
</dbReference>
<dbReference type="InterPro" id="IPR036400">
    <property type="entry name" value="Cyt_B5-like_heme/steroid_sf"/>
</dbReference>
<reference evidence="6" key="1">
    <citation type="journal article" date="2017" name="Science">
        <title>Giant viruses with an expanded complement of translation system components.</title>
        <authorList>
            <person name="Schulz F."/>
            <person name="Yutin N."/>
            <person name="Ivanova N.N."/>
            <person name="Ortega D.R."/>
            <person name="Lee T.K."/>
            <person name="Vierheilig J."/>
            <person name="Daims H."/>
            <person name="Horn M."/>
            <person name="Wagner M."/>
            <person name="Jensen G.J."/>
            <person name="Kyrpides N.C."/>
            <person name="Koonin E.V."/>
            <person name="Woyke T."/>
        </authorList>
    </citation>
    <scope>NUCLEOTIDE SEQUENCE</scope>
    <source>
        <strain evidence="6">KNV1</strain>
    </source>
</reference>
<evidence type="ECO:0000313" key="6">
    <source>
        <dbReference type="EMBL" id="ARF11152.1"/>
    </source>
</evidence>
<organism evidence="6">
    <name type="scientific">Klosneuvirus KNV1</name>
    <dbReference type="NCBI Taxonomy" id="1977640"/>
    <lineage>
        <taxon>Viruses</taxon>
        <taxon>Varidnaviria</taxon>
        <taxon>Bamfordvirae</taxon>
        <taxon>Nucleocytoviricota</taxon>
        <taxon>Megaviricetes</taxon>
        <taxon>Imitervirales</taxon>
        <taxon>Mimiviridae</taxon>
        <taxon>Klosneuvirinae</taxon>
        <taxon>Klosneuvirus</taxon>
    </lineage>
</organism>
<proteinExistence type="inferred from homology"/>
<feature type="domain" description="Cytochrome b5 heme-binding" evidence="5">
    <location>
        <begin position="5"/>
        <end position="83"/>
    </location>
</feature>
<evidence type="ECO:0000256" key="1">
    <source>
        <dbReference type="ARBA" id="ARBA00022617"/>
    </source>
</evidence>
<dbReference type="SUPFAM" id="SSF55856">
    <property type="entry name" value="Cytochrome b5-like heme/steroid binding domain"/>
    <property type="match status" value="1"/>
</dbReference>
<sequence length="85" mass="9555">MSTPLTEYTLQEVSTHNTDKSRWIVVNGFVYDVTDFIKHHPGGKEPFEKFAGSDATVYFNKIKKHTGQGVVTFMSTLCVGKLKTN</sequence>
<dbReference type="GO" id="GO:0046872">
    <property type="term" value="F:metal ion binding"/>
    <property type="evidence" value="ECO:0007669"/>
    <property type="project" value="UniProtKB-KW"/>
</dbReference>
<dbReference type="SMART" id="SM01117">
    <property type="entry name" value="Cyt-b5"/>
    <property type="match status" value="1"/>
</dbReference>
<evidence type="ECO:0000256" key="4">
    <source>
        <dbReference type="ARBA" id="ARBA00038168"/>
    </source>
</evidence>
<dbReference type="GO" id="GO:0016020">
    <property type="term" value="C:membrane"/>
    <property type="evidence" value="ECO:0007669"/>
    <property type="project" value="TreeGrafter"/>
</dbReference>
<dbReference type="PROSITE" id="PS50255">
    <property type="entry name" value="CYTOCHROME_B5_2"/>
    <property type="match status" value="1"/>
</dbReference>
<evidence type="ECO:0000259" key="5">
    <source>
        <dbReference type="PROSITE" id="PS50255"/>
    </source>
</evidence>
<keyword evidence="2" id="KW-0479">Metal-binding</keyword>
<evidence type="ECO:0000256" key="2">
    <source>
        <dbReference type="ARBA" id="ARBA00022723"/>
    </source>
</evidence>
<dbReference type="Pfam" id="PF00173">
    <property type="entry name" value="Cyt-b5"/>
    <property type="match status" value="1"/>
</dbReference>
<dbReference type="PROSITE" id="PS00191">
    <property type="entry name" value="CYTOCHROME_B5_1"/>
    <property type="match status" value="1"/>
</dbReference>
<dbReference type="PANTHER" id="PTHR19359">
    <property type="entry name" value="CYTOCHROME B5"/>
    <property type="match status" value="1"/>
</dbReference>
<dbReference type="FunFam" id="3.10.120.10:FF:000007">
    <property type="entry name" value="Sulfite oxidase, mitochondrial"/>
    <property type="match status" value="1"/>
</dbReference>
<protein>
    <recommendedName>
        <fullName evidence="5">Cytochrome b5 heme-binding domain-containing protein</fullName>
    </recommendedName>
</protein>
<dbReference type="GO" id="GO:0020037">
    <property type="term" value="F:heme binding"/>
    <property type="evidence" value="ECO:0007669"/>
    <property type="project" value="InterPro"/>
</dbReference>
<dbReference type="PANTHER" id="PTHR19359:SF95">
    <property type="entry name" value="CYTOCHROME B5 TYPE B"/>
    <property type="match status" value="1"/>
</dbReference>